<feature type="transmembrane region" description="Helical" evidence="1">
    <location>
        <begin position="55"/>
        <end position="73"/>
    </location>
</feature>
<reference evidence="2 3" key="1">
    <citation type="submission" date="2017-03" db="EMBL/GenBank/DDBJ databases">
        <title>Comparative genomics of honeybee gut symbionts reveal geographically distinct and subgroup specific antibiotic resistance.</title>
        <authorList>
            <person name="Ludvigsen J."/>
            <person name="Porcellato D."/>
            <person name="Labee-Lund T.M."/>
            <person name="Amdam G.V."/>
            <person name="Rudi K."/>
        </authorList>
    </citation>
    <scope>NUCLEOTIDE SEQUENCE [LARGE SCALE GENOMIC DNA]</scope>
    <source>
        <strain evidence="2 3">A-4-12</strain>
    </source>
</reference>
<comment type="caution">
    <text evidence="2">The sequence shown here is derived from an EMBL/GenBank/DDBJ whole genome shotgun (WGS) entry which is preliminary data.</text>
</comment>
<name>A0A242NX89_9GAMM</name>
<protein>
    <submittedName>
        <fullName evidence="2">Uncharacterized protein</fullName>
    </submittedName>
</protein>
<gene>
    <name evidence="2" type="ORF">B6D06_00765</name>
</gene>
<evidence type="ECO:0000313" key="3">
    <source>
        <dbReference type="Proteomes" id="UP000194968"/>
    </source>
</evidence>
<evidence type="ECO:0000313" key="2">
    <source>
        <dbReference type="EMBL" id="OTQ53585.1"/>
    </source>
</evidence>
<accession>A0A242NX89</accession>
<dbReference type="EMBL" id="NASK01000055">
    <property type="protein sequence ID" value="OTQ53585.1"/>
    <property type="molecule type" value="Genomic_DNA"/>
</dbReference>
<dbReference type="Proteomes" id="UP000194968">
    <property type="component" value="Unassembled WGS sequence"/>
</dbReference>
<keyword evidence="1" id="KW-0812">Transmembrane</keyword>
<organism evidence="2 3">
    <name type="scientific">Gilliamella apis</name>
    <dbReference type="NCBI Taxonomy" id="1970738"/>
    <lineage>
        <taxon>Bacteria</taxon>
        <taxon>Pseudomonadati</taxon>
        <taxon>Pseudomonadota</taxon>
        <taxon>Gammaproteobacteria</taxon>
        <taxon>Orbales</taxon>
        <taxon>Orbaceae</taxon>
        <taxon>Gilliamella</taxon>
    </lineage>
</organism>
<sequence length="531" mass="57599">MHYKLATHNTCSTYNLIFLKLSSYRLLLNCSLFFKQFGRNFSKFLNLAFLSRPMVLVLTVVVLLSISFANHALTAQTTNIIYGNAPYLTFDGGRTQVTNTEALLGISLSDGRTFTPTTNNSSSTNPIVLPVAGQSFNDIGMFIPTNTDSVELTSVIGPPNNYWGDDDGDGQDPDGITATGSLNLSIIDRFNNPVTRNTVLTICNGPYKVKLASTNGTLSTRYGVPKGSDFNASNATYYINPKAPPEVCFAKPNLQYGTLLGRSDFRGPATMWNEKMGFITQSKNPSSYDLNFPTTGAHNLYFDLDIGGNYRELSWQPVSHGGITATMTEATNKSVRVSLTGPFAKDEQLGSSNPSSLGTILNPTLPQTFELVGRDSQSGEEVVKYGFKLKQWFVNRGLKSYTNESVSSWCSDIGYRMPKVKDLTNAICAGANSGSNGNICKGVVGATPSSTGNHYQRRIGAGFFSEWGDLRGNTDAGFNYGYWTSDPGRDSNYNNFVVFAYAGYASSVFIANGSKTDTHIGVCAAAPLKDD</sequence>
<dbReference type="AlphaFoldDB" id="A0A242NX89"/>
<keyword evidence="1" id="KW-1133">Transmembrane helix</keyword>
<proteinExistence type="predicted"/>
<keyword evidence="1" id="KW-0472">Membrane</keyword>
<evidence type="ECO:0000256" key="1">
    <source>
        <dbReference type="SAM" id="Phobius"/>
    </source>
</evidence>